<evidence type="ECO:0000313" key="2">
    <source>
        <dbReference type="Proteomes" id="UP000215616"/>
    </source>
</evidence>
<evidence type="ECO:0000313" key="1">
    <source>
        <dbReference type="EMBL" id="OYX05106.1"/>
    </source>
</evidence>
<protein>
    <submittedName>
        <fullName evidence="1">Uncharacterized protein</fullName>
    </submittedName>
</protein>
<dbReference type="AlphaFoldDB" id="A0A258DBW8"/>
<proteinExistence type="predicted"/>
<name>A0A258DBW8_CAUVI</name>
<comment type="caution">
    <text evidence="1">The sequence shown here is derived from an EMBL/GenBank/DDBJ whole genome shotgun (WGS) entry which is preliminary data.</text>
</comment>
<accession>A0A258DBW8</accession>
<feature type="non-terminal residue" evidence="1">
    <location>
        <position position="1"/>
    </location>
</feature>
<dbReference type="Proteomes" id="UP000215616">
    <property type="component" value="Unassembled WGS sequence"/>
</dbReference>
<organism evidence="1 2">
    <name type="scientific">Caulobacter vibrioides</name>
    <name type="common">Caulobacter crescentus</name>
    <dbReference type="NCBI Taxonomy" id="155892"/>
    <lineage>
        <taxon>Bacteria</taxon>
        <taxon>Pseudomonadati</taxon>
        <taxon>Pseudomonadota</taxon>
        <taxon>Alphaproteobacteria</taxon>
        <taxon>Caulobacterales</taxon>
        <taxon>Caulobacteraceae</taxon>
        <taxon>Caulobacter</taxon>
    </lineage>
</organism>
<sequence length="75" mass="8213">IADLTAEPLQVDCGKLNRMLSAYRLPDETQAAPLTLARTLALEGGTERRLHVCLTLEDGHQAWSSPIYLIPEATP</sequence>
<gene>
    <name evidence="1" type="ORF">B7Z12_04485</name>
</gene>
<reference evidence="1 2" key="1">
    <citation type="submission" date="2017-03" db="EMBL/GenBank/DDBJ databases">
        <title>Lifting the veil on microbial sulfur biogeochemistry in mining wastewaters.</title>
        <authorList>
            <person name="Kantor R.S."/>
            <person name="Colenbrander Nelson T."/>
            <person name="Marshall S."/>
            <person name="Bennett D."/>
            <person name="Apte S."/>
            <person name="Camacho D."/>
            <person name="Thomas B.C."/>
            <person name="Warren L.A."/>
            <person name="Banfield J.F."/>
        </authorList>
    </citation>
    <scope>NUCLEOTIDE SEQUENCE [LARGE SCALE GENOMIC DNA]</scope>
    <source>
        <strain evidence="1">32-67-7</strain>
    </source>
</reference>
<dbReference type="EMBL" id="NCDQ01000046">
    <property type="protein sequence ID" value="OYX05106.1"/>
    <property type="molecule type" value="Genomic_DNA"/>
</dbReference>